<reference evidence="1 2" key="1">
    <citation type="submission" date="2016-10" db="EMBL/GenBank/DDBJ databases">
        <authorList>
            <person name="de Groot N.N."/>
        </authorList>
    </citation>
    <scope>NUCLEOTIDE SEQUENCE [LARGE SCALE GENOMIC DNA]</scope>
    <source>
        <strain evidence="1 2">BS3655</strain>
    </source>
</reference>
<dbReference type="RefSeq" id="WP_074875667.1">
    <property type="nucleotide sequence ID" value="NZ_FNTF01000002.1"/>
</dbReference>
<protein>
    <submittedName>
        <fullName evidence="1">Uncharacterized protein</fullName>
    </submittedName>
</protein>
<proteinExistence type="predicted"/>
<evidence type="ECO:0000313" key="2">
    <source>
        <dbReference type="Proteomes" id="UP000183114"/>
    </source>
</evidence>
<sequence>MALERLEIQEAVGKEIKLTNVPVQGATARIPLPLNPNPNSNIEVLIADQVVAQQPVGEPESGFYKVLVPRSGLLNHTGLNKAFTYILYAEGGGNADYSESTEYDILHS</sequence>
<dbReference type="AlphaFoldDB" id="A0A1H5A7B4"/>
<evidence type="ECO:0000313" key="1">
    <source>
        <dbReference type="EMBL" id="SED38199.1"/>
    </source>
</evidence>
<accession>A0A1H5A7B4</accession>
<organism evidence="1 2">
    <name type="scientific">Pseudomonas frederiksbergensis</name>
    <dbReference type="NCBI Taxonomy" id="104087"/>
    <lineage>
        <taxon>Bacteria</taxon>
        <taxon>Pseudomonadati</taxon>
        <taxon>Pseudomonadota</taxon>
        <taxon>Gammaproteobacteria</taxon>
        <taxon>Pseudomonadales</taxon>
        <taxon>Pseudomonadaceae</taxon>
        <taxon>Pseudomonas</taxon>
    </lineage>
</organism>
<gene>
    <name evidence="1" type="ORF">SAMN04490185_3375</name>
</gene>
<dbReference type="EMBL" id="FNTF01000002">
    <property type="protein sequence ID" value="SED38199.1"/>
    <property type="molecule type" value="Genomic_DNA"/>
</dbReference>
<name>A0A1H5A7B4_9PSED</name>
<dbReference type="Proteomes" id="UP000183114">
    <property type="component" value="Unassembled WGS sequence"/>
</dbReference>